<dbReference type="GO" id="GO:0003824">
    <property type="term" value="F:catalytic activity"/>
    <property type="evidence" value="ECO:0007669"/>
    <property type="project" value="InterPro"/>
</dbReference>
<dbReference type="Proteomes" id="UP000435649">
    <property type="component" value="Unassembled WGS sequence"/>
</dbReference>
<dbReference type="NCBIfam" id="TIGR03793">
    <property type="entry name" value="leader_NHLP"/>
    <property type="match status" value="1"/>
</dbReference>
<gene>
    <name evidence="1" type="ORF">FYJ85_07855</name>
</gene>
<name>A0A844G233_9BACT</name>
<dbReference type="EMBL" id="VUNS01000006">
    <property type="protein sequence ID" value="MST96962.1"/>
    <property type="molecule type" value="Genomic_DNA"/>
</dbReference>
<dbReference type="InterPro" id="IPR036648">
    <property type="entry name" value="CN_Hdrase_a/SCN_Hdrase_g_sf"/>
</dbReference>
<protein>
    <submittedName>
        <fullName evidence="1">NHLP leader peptide family natural product</fullName>
    </submittedName>
</protein>
<dbReference type="SUPFAM" id="SSF56209">
    <property type="entry name" value="Nitrile hydratase alpha chain"/>
    <property type="match status" value="1"/>
</dbReference>
<dbReference type="Gene3D" id="3.90.330.10">
    <property type="entry name" value="Nitrile hydratase alpha /Thiocyanate hydrolase gamma"/>
    <property type="match status" value="1"/>
</dbReference>
<accession>A0A844G233</accession>
<proteinExistence type="predicted"/>
<dbReference type="AlphaFoldDB" id="A0A844G233"/>
<comment type="caution">
    <text evidence="1">The sequence shown here is derived from an EMBL/GenBank/DDBJ whole genome shotgun (WGS) entry which is preliminary data.</text>
</comment>
<reference evidence="1 2" key="1">
    <citation type="submission" date="2019-08" db="EMBL/GenBank/DDBJ databases">
        <title>In-depth cultivation of the pig gut microbiome towards novel bacterial diversity and tailored functional studies.</title>
        <authorList>
            <person name="Wylensek D."/>
            <person name="Hitch T.C.A."/>
            <person name="Clavel T."/>
        </authorList>
    </citation>
    <scope>NUCLEOTIDE SEQUENCE [LARGE SCALE GENOMIC DNA]</scope>
    <source>
        <strain evidence="1 2">BBE-744-WT-12</strain>
    </source>
</reference>
<evidence type="ECO:0000313" key="1">
    <source>
        <dbReference type="EMBL" id="MST96962.1"/>
    </source>
</evidence>
<dbReference type="InterPro" id="IPR022513">
    <property type="entry name" value="TOMM_pelo"/>
</dbReference>
<organism evidence="1 2">
    <name type="scientific">Victivallis lenta</name>
    <dbReference type="NCBI Taxonomy" id="2606640"/>
    <lineage>
        <taxon>Bacteria</taxon>
        <taxon>Pseudomonadati</taxon>
        <taxon>Lentisphaerota</taxon>
        <taxon>Lentisphaeria</taxon>
        <taxon>Victivallales</taxon>
        <taxon>Victivallaceae</taxon>
        <taxon>Victivallis</taxon>
    </lineage>
</organism>
<sequence length="118" mass="13240">MEAVKMNKIEENLAKWKEIEAKVIARALTDEAFRTRLEQDPRETIETEFQCKVSGDVTFRVREEENPGEMTILLPKLPKKEMGEQLTDREIDDIVAAGNIGIAVGIVTTDIVLVKGIA</sequence>
<keyword evidence="2" id="KW-1185">Reference proteome</keyword>
<dbReference type="GO" id="GO:0046914">
    <property type="term" value="F:transition metal ion binding"/>
    <property type="evidence" value="ECO:0007669"/>
    <property type="project" value="InterPro"/>
</dbReference>
<evidence type="ECO:0000313" key="2">
    <source>
        <dbReference type="Proteomes" id="UP000435649"/>
    </source>
</evidence>